<dbReference type="STRING" id="1123037.GCA_000425305_01381"/>
<proteinExistence type="predicted"/>
<dbReference type="RefSeq" id="WP_028871372.1">
    <property type="nucleotide sequence ID" value="NZ_VOSB01000004.1"/>
</dbReference>
<dbReference type="EC" id="2.7.7.7" evidence="1"/>
<dbReference type="GO" id="GO:0006260">
    <property type="term" value="P:DNA replication"/>
    <property type="evidence" value="ECO:0007669"/>
    <property type="project" value="UniProtKB-KW"/>
</dbReference>
<evidence type="ECO:0000256" key="4">
    <source>
        <dbReference type="ARBA" id="ARBA00022695"/>
    </source>
</evidence>
<dbReference type="InterPro" id="IPR004013">
    <property type="entry name" value="PHP_dom"/>
</dbReference>
<keyword evidence="6" id="KW-0239">DNA-directed DNA polymerase</keyword>
<dbReference type="InterPro" id="IPR011708">
    <property type="entry name" value="DNA_pol3_alpha_NTPase_dom"/>
</dbReference>
<keyword evidence="4 10" id="KW-0548">Nucleotidyltransferase</keyword>
<dbReference type="CDD" id="cd04485">
    <property type="entry name" value="DnaE_OBF"/>
    <property type="match status" value="1"/>
</dbReference>
<evidence type="ECO:0000256" key="7">
    <source>
        <dbReference type="ARBA" id="ARBA00049244"/>
    </source>
</evidence>
<dbReference type="CDD" id="cd06127">
    <property type="entry name" value="DEDDh"/>
    <property type="match status" value="1"/>
</dbReference>
<dbReference type="NCBIfam" id="NF004226">
    <property type="entry name" value="PRK05673.1"/>
    <property type="match status" value="1"/>
</dbReference>
<name>A0A5C7BBN2_9FLAO</name>
<dbReference type="SMART" id="SM00481">
    <property type="entry name" value="POLIIIAc"/>
    <property type="match status" value="1"/>
</dbReference>
<evidence type="ECO:0000256" key="5">
    <source>
        <dbReference type="ARBA" id="ARBA00022705"/>
    </source>
</evidence>
<dbReference type="Gene3D" id="1.10.150.870">
    <property type="match status" value="1"/>
</dbReference>
<reference evidence="10 11" key="1">
    <citation type="submission" date="2019-08" db="EMBL/GenBank/DDBJ databases">
        <title>Genome of Psychroserpens burtonensis ACAM 167.</title>
        <authorList>
            <person name="Bowman J.P."/>
        </authorList>
    </citation>
    <scope>NUCLEOTIDE SEQUENCE [LARGE SCALE GENOMIC DNA]</scope>
    <source>
        <strain evidence="10 11">ACAM 167</strain>
    </source>
</reference>
<keyword evidence="11" id="KW-1185">Reference proteome</keyword>
<dbReference type="InterPro" id="IPR012337">
    <property type="entry name" value="RNaseH-like_sf"/>
</dbReference>
<protein>
    <recommendedName>
        <fullName evidence="2">DNA polymerase III subunit alpha</fullName>
        <ecNumber evidence="1">2.7.7.7</ecNumber>
    </recommendedName>
</protein>
<comment type="caution">
    <text evidence="10">The sequence shown here is derived from an EMBL/GenBank/DDBJ whole genome shotgun (WGS) entry which is preliminary data.</text>
</comment>
<sequence>MYLIFDTETTGLPKRWDAPITDVDNWPRCIQIAWQLHDEMGNCVDHQDYLVKPDGFNIPYDAEKIHGISTELAQEQGIPLQEVLEKFNAALSKTKFVVGQNVKFDLNIMGAEFVREAVVNQLQELPVLDTCTEHTASLCQLPGGRYGKFKLPTLTELHQFLFNKPFSEAHNATADVEATTRCFFELLRLGEYTKEQLDVEPGYFQDFNEKNPQTIQLIGLKHINLKKESAKINARLQKLQAVDISEEEIKENISGLADVEFVHLHNHSQFSVLQSTINITDLVAAAAEQEMPAVALTDHANMMGAFHFVKAVNNHNKSVLAKKAEALEKGETSVLKEIKPILGCEFFVCEDHTNKSRKDNGYQIVLIAKNKKGYHNLAKLSSHGFVDGFYYLPRIDKKLIQQYKEDLICLTGNLYGEVPSKVLNVGENQAEEALVWWKQEFGDDLYVELMRHNQEDENRVNPVLVKLAQKHEVKLIASNNTYYCKQEDANAHDILLCVKDGEKQATPIGRGRGYRYGMPNQEYYFKSSEEMKALFRDIPEAITNIQEVVDKVEVYQLARDVLLPAFDIPDEFKHTADIADKGKRGENAFLKHLTFVGAKKRYGEELSDEVTERLDFELSVIENTGYPGYFLIVEDFIREARNMDVSVGPGRGSAAGSVVAYCLWITNIDPLKYDLLFERFLNPDRVSMPDIDIDFDDEGRSRVMDYVINKYGSSQVAQIITYGTMAAKSSIRDTARVLDLPLFEADRIAKLIPTMSKLNKIFGLSEKELGRTFRAEDLEKVNELLNIADGDGLDAETIKLARSLEGSVRNTGIHACGVIITPDDITKFVPVALAKDSDLYVTQFDNSVVEDAGLLKMDFLGLKTLTLIKDTVKIVKAKHDILLDPDTFPLDDEKTYELFQKGETVGVFQYESPGMQKHLKDLKPTVFEDLIAMNALYRPGPMEYIPSFVRRKHGDEDIEYDLPAMEEYLKETYGITVYQEQVMLLSQKLADFTKGEADVLRKAMGKKQISVLDKMKPKFIEQASAKGHDAKVLEKVWKDWEAFASYAFNKSHSTCYAWIAYQTAYLKAHYPAEYMAAVLSNNMNDIKQVTFFMEECKRMRMAVLGPDVNESYYKFSVNQDGAVRFGMGAIKGVGHGAVKTIVANRKEHGYYKSIFDLSKRIDLRAANKKAFENLALAGGFDGFGDTHRAQYFQDEGDGITFLEKAIKYGAKHQENENSSQVSLFGAASDVQIAEPLVPPSEEWGTMEKLAQEKEVVGVYISGHPLDDFKVEMKTFCSGSLAFFNEMGNYVNREITFGGVVTDVQHRVSKQGKGWAIFMVEDYTDNFEFRIFGEEYLKYRHFLVKNSFVYVKSFVREGWVNRETGKKSDPRLQFNSFQLLHDVMDTYAKKLSIQLNIRDLQEERISVLQDLFRMHSGEKVLNFVVYDNAEKIKLNMPSRKQKIKISQELLDELTTQNVMYKLN</sequence>
<evidence type="ECO:0000259" key="8">
    <source>
        <dbReference type="SMART" id="SM00479"/>
    </source>
</evidence>
<dbReference type="InterPro" id="IPR013520">
    <property type="entry name" value="Ribonucl_H"/>
</dbReference>
<dbReference type="Pfam" id="PF14579">
    <property type="entry name" value="HHH_6"/>
    <property type="match status" value="1"/>
</dbReference>
<dbReference type="Pfam" id="PF00929">
    <property type="entry name" value="RNase_T"/>
    <property type="match status" value="1"/>
</dbReference>
<keyword evidence="3 10" id="KW-0808">Transferase</keyword>
<evidence type="ECO:0000313" key="11">
    <source>
        <dbReference type="Proteomes" id="UP000321938"/>
    </source>
</evidence>
<evidence type="ECO:0000259" key="9">
    <source>
        <dbReference type="SMART" id="SM00481"/>
    </source>
</evidence>
<dbReference type="EMBL" id="VOSB01000004">
    <property type="protein sequence ID" value="TXE19383.1"/>
    <property type="molecule type" value="Genomic_DNA"/>
</dbReference>
<dbReference type="GO" id="GO:0008408">
    <property type="term" value="F:3'-5' exonuclease activity"/>
    <property type="evidence" value="ECO:0007669"/>
    <property type="project" value="InterPro"/>
</dbReference>
<evidence type="ECO:0000256" key="3">
    <source>
        <dbReference type="ARBA" id="ARBA00022679"/>
    </source>
</evidence>
<dbReference type="Gene3D" id="3.20.20.140">
    <property type="entry name" value="Metal-dependent hydrolases"/>
    <property type="match status" value="1"/>
</dbReference>
<dbReference type="Pfam" id="PF02811">
    <property type="entry name" value="PHP"/>
    <property type="match status" value="1"/>
</dbReference>
<keyword evidence="5" id="KW-0235">DNA replication</keyword>
<feature type="domain" description="Polymerase/histidinol phosphatase N-terminal" evidence="9">
    <location>
        <begin position="262"/>
        <end position="350"/>
    </location>
</feature>
<dbReference type="SMART" id="SM00479">
    <property type="entry name" value="EXOIII"/>
    <property type="match status" value="1"/>
</dbReference>
<feature type="domain" description="Exonuclease" evidence="8">
    <location>
        <begin position="1"/>
        <end position="192"/>
    </location>
</feature>
<comment type="catalytic activity">
    <reaction evidence="7">
        <text>DNA(n) + a 2'-deoxyribonucleoside 5'-triphosphate = DNA(n+1) + diphosphate</text>
        <dbReference type="Rhea" id="RHEA:22508"/>
        <dbReference type="Rhea" id="RHEA-COMP:17339"/>
        <dbReference type="Rhea" id="RHEA-COMP:17340"/>
        <dbReference type="ChEBI" id="CHEBI:33019"/>
        <dbReference type="ChEBI" id="CHEBI:61560"/>
        <dbReference type="ChEBI" id="CHEBI:173112"/>
        <dbReference type="EC" id="2.7.7.7"/>
    </reaction>
</comment>
<accession>A0A5C7BBN2</accession>
<dbReference type="Pfam" id="PF17657">
    <property type="entry name" value="DNA_pol3_finger"/>
    <property type="match status" value="1"/>
</dbReference>
<dbReference type="Gene3D" id="3.30.420.10">
    <property type="entry name" value="Ribonuclease H-like superfamily/Ribonuclease H"/>
    <property type="match status" value="1"/>
</dbReference>
<gene>
    <name evidence="10" type="primary">dnaE</name>
    <name evidence="10" type="ORF">ES692_03640</name>
</gene>
<dbReference type="InterPro" id="IPR004805">
    <property type="entry name" value="DnaE2/DnaE/PolC"/>
</dbReference>
<dbReference type="OrthoDB" id="9803237at2"/>
<dbReference type="InterPro" id="IPR029460">
    <property type="entry name" value="DNAPol_HHH"/>
</dbReference>
<dbReference type="GO" id="GO:0003887">
    <property type="term" value="F:DNA-directed DNA polymerase activity"/>
    <property type="evidence" value="ECO:0007669"/>
    <property type="project" value="UniProtKB-KW"/>
</dbReference>
<dbReference type="GO" id="GO:0003676">
    <property type="term" value="F:nucleic acid binding"/>
    <property type="evidence" value="ECO:0007669"/>
    <property type="project" value="InterPro"/>
</dbReference>
<dbReference type="InterPro" id="IPR036397">
    <property type="entry name" value="RNaseH_sf"/>
</dbReference>
<evidence type="ECO:0000313" key="10">
    <source>
        <dbReference type="EMBL" id="TXE19383.1"/>
    </source>
</evidence>
<dbReference type="InterPro" id="IPR041931">
    <property type="entry name" value="DNA_pol3_alpha_thumb_dom"/>
</dbReference>
<dbReference type="PANTHER" id="PTHR32294:SF0">
    <property type="entry name" value="DNA POLYMERASE III SUBUNIT ALPHA"/>
    <property type="match status" value="1"/>
</dbReference>
<dbReference type="InterPro" id="IPR040982">
    <property type="entry name" value="DNA_pol3_finger"/>
</dbReference>
<evidence type="ECO:0000256" key="1">
    <source>
        <dbReference type="ARBA" id="ARBA00012417"/>
    </source>
</evidence>
<dbReference type="SUPFAM" id="SSF53098">
    <property type="entry name" value="Ribonuclease H-like"/>
    <property type="match status" value="1"/>
</dbReference>
<dbReference type="PANTHER" id="PTHR32294">
    <property type="entry name" value="DNA POLYMERASE III SUBUNIT ALPHA"/>
    <property type="match status" value="1"/>
</dbReference>
<dbReference type="Proteomes" id="UP000321938">
    <property type="component" value="Unassembled WGS sequence"/>
</dbReference>
<organism evidence="10 11">
    <name type="scientific">Psychroserpens burtonensis</name>
    <dbReference type="NCBI Taxonomy" id="49278"/>
    <lineage>
        <taxon>Bacteria</taxon>
        <taxon>Pseudomonadati</taxon>
        <taxon>Bacteroidota</taxon>
        <taxon>Flavobacteriia</taxon>
        <taxon>Flavobacteriales</taxon>
        <taxon>Flavobacteriaceae</taxon>
        <taxon>Psychroserpens</taxon>
    </lineage>
</organism>
<dbReference type="Gene3D" id="1.10.10.1600">
    <property type="entry name" value="Bacterial DNA polymerase III alpha subunit, thumb domain"/>
    <property type="match status" value="1"/>
</dbReference>
<evidence type="ECO:0000256" key="6">
    <source>
        <dbReference type="ARBA" id="ARBA00022932"/>
    </source>
</evidence>
<dbReference type="NCBIfam" id="TIGR00594">
    <property type="entry name" value="polc"/>
    <property type="match status" value="1"/>
</dbReference>
<dbReference type="Pfam" id="PF07733">
    <property type="entry name" value="DNA_pol3_alpha"/>
    <property type="match status" value="1"/>
</dbReference>
<dbReference type="InterPro" id="IPR003141">
    <property type="entry name" value="Pol/His_phosphatase_N"/>
</dbReference>
<evidence type="ECO:0000256" key="2">
    <source>
        <dbReference type="ARBA" id="ARBA00019114"/>
    </source>
</evidence>